<accession>A0ACC1NJW2</accession>
<dbReference type="Proteomes" id="UP001143910">
    <property type="component" value="Unassembled WGS sequence"/>
</dbReference>
<gene>
    <name evidence="1" type="ORF">NQ176_g3666</name>
</gene>
<sequence length="1843" mass="201921">MTSERLLLLGCHKTDWLRLLKDLLTRASDQTLSDFLQQATRLIQREIKLDSELYCNPDLKFSTIHELADRLESLQADCPLAVRLAVISMSQIGHILAFERGQPILFSDAPLTVSGHGIGSIAAAAFAASRFPTQLAHLGEQAIILAFHVGSCIERKMASVTGFAAERGELAWGSITLPHVPEQVHEMLADINQRQNLLPSHASYVSSTWTTHTVASDPDLLWELLQAGLDVHQKVPPDRFDHVSHTDPTGRTKNSSKTPYGCFLDDAGLFDNAFFNMSAKEAAQTDPAQRLMLLTAYEALEMSGFVPNRTPSSMPDRVATFYGQASDDWRETNSSQSIGTYFIPGGIRAFGPGRINYHLKFSGPSYCVDTACSSSFAAIHMAFNSLLANDCDTAVVGGANILTNPDIFAGLSRAHFLSTTGSCKTFDAEADGYCRGDGVGSVVMKRLEDAVNDNDRILGVILGVATNHSADAVSITHPHAPTQASLYRSILNTSRIRPTDVDYVEMHGTGTVAVVVGDYNEVLSVSDVFAPRERPKRESPLHLSSIKSNIGHGEAAAGIASLIKVLLMLQNGIIPPHVGIKSKLNPTFPQDLTERNVHIPIVAMPWPRSNRRKRLAFLNNFSAAGGNTSLLLTEYRSGSAIRSKHSQSVHVITNPDTNLADLGYTLTSRRVVYGYRMTFPASGLEEARETLLTSGLRRFNSVAKKPGKVIFTFTGQSSAYTSLAMSLFKTCTSFQSDVLEFDAIAKSHRFPSFLELIDGSADDLASLSPLVLHVGQVSVQVALARLWCSWGIRPSAVIGHSLGEYPALVMAGVLSVSDMIYIVGRRCQLLLEMDPSRSCGMLAVNASAMAVQSRLTDTAVEIACVNSATKTVLGGPTKELNKLACALRAQGITHTRLEVSHAFHTVQVDDILTSFLRVTDGITFNNSKLPVISPLLSIVVAAGSNTFNAEYLGQQMRSRVDFYGALSSAQKDTQWTDSTTWLEIGPHPTCIHFVRQTLGDRASVAKSLHRDQDAWETMAATLCNFHDAGYNINWEKYNAGLGGNFELIQLPPYGWDLKNFWINYENNWSLTKGEGCDHISDNSTLHGTRSFSIHKIFESKAEGEQASLNAETDFTEPSMTRFVAGHRVNGVALCPSSLYVDMALTVAGHLFQQLCPDNAVPAMDVCNMEVLKPFLLSQKDNHMFITSAEATIQRATVQFYTVDKTDQSKRTDHAKCEVHFEELDAWKAKWMRTSYLVEQRLDALDIAADAGNAHRLPRELVYQKFGAFVDYDTAYQGLEEIVLHSESLEASAKVVLQPTESGFAYQVPPTWVDSLCHLTGAILHISDALDKTYVFISHGWESIRLVKELRAGATYRTYARMQEVNKGLMEGNVWIFMGKTVVGVVEGIKFQRMPRRLIDTLLPQNGVHTVPVEGDSDLSSARWQIPGNTTQRMSQQSSKETIKSRVRLEHKSSVLDSILSIIATECGISLDDLTDDCSLYSLGIDSLLTLEILARVRIELGLDLRSDSFFENETIGDLRAYCEARLSAQTANQTLGTLNTASSKQFVGNNVECLYSTNAVQSNCSNGANSSNGYKMTPSNELVTTHASSYLVSGNLQIATKYLFLFPDGSGSATSYASIFLPDADVAVFALNCPYMKNPSLWQGGIWPVIKLYLDEIYRRQPHGPYNLGGWSAGGILAYEAVQQLQSTGSKVDRLILIDAPCPVGLSPMPSKFFSFLGSVGLLGRGNGVKVPDWVIPHFEATVRNVNDYVPAPVSPGQEPVSTLIWARDGLTAVTGGKRPAREPGDPEVMEWLLENRSDFQFNGWDALISAAAICCEVMDGNHFNIVNVHARKLSELLAKAML</sequence>
<protein>
    <submittedName>
        <fullName evidence="1">Uncharacterized protein</fullName>
    </submittedName>
</protein>
<dbReference type="EMBL" id="JANJQO010000350">
    <property type="protein sequence ID" value="KAJ2978714.1"/>
    <property type="molecule type" value="Genomic_DNA"/>
</dbReference>
<organism evidence="1 2">
    <name type="scientific">Zarea fungicola</name>
    <dbReference type="NCBI Taxonomy" id="93591"/>
    <lineage>
        <taxon>Eukaryota</taxon>
        <taxon>Fungi</taxon>
        <taxon>Dikarya</taxon>
        <taxon>Ascomycota</taxon>
        <taxon>Pezizomycotina</taxon>
        <taxon>Sordariomycetes</taxon>
        <taxon>Hypocreomycetidae</taxon>
        <taxon>Hypocreales</taxon>
        <taxon>Cordycipitaceae</taxon>
        <taxon>Zarea</taxon>
    </lineage>
</organism>
<evidence type="ECO:0000313" key="1">
    <source>
        <dbReference type="EMBL" id="KAJ2978714.1"/>
    </source>
</evidence>
<name>A0ACC1NJW2_9HYPO</name>
<comment type="caution">
    <text evidence="1">The sequence shown here is derived from an EMBL/GenBank/DDBJ whole genome shotgun (WGS) entry which is preliminary data.</text>
</comment>
<keyword evidence="2" id="KW-1185">Reference proteome</keyword>
<evidence type="ECO:0000313" key="2">
    <source>
        <dbReference type="Proteomes" id="UP001143910"/>
    </source>
</evidence>
<reference evidence="1" key="1">
    <citation type="submission" date="2022-08" db="EMBL/GenBank/DDBJ databases">
        <title>Genome Sequence of Lecanicillium fungicola.</title>
        <authorList>
            <person name="Buettner E."/>
        </authorList>
    </citation>
    <scope>NUCLEOTIDE SEQUENCE</scope>
    <source>
        <strain evidence="1">Babe33</strain>
    </source>
</reference>
<proteinExistence type="predicted"/>